<sequence>MKFSIATLILAATSSVSAATVDGTAGLAARERIPQPAYDAETDWMKEMGKCRIYKDRNVNKNQFMELCEPKCGKLKEIAKDGKTHSVTCFSKETKTWTDPEKHDYVEGDCKCDLPIVNWAGETFVSALPAVGQVTCAVWTLAAKDAAKILTSVNGVRAAQTGSAALLKVAKLLIKQGKSQSSYEKYIREHLAKGDACKMLDIKGMWEEAKKIPDSILGI</sequence>
<dbReference type="Proteomes" id="UP001392437">
    <property type="component" value="Unassembled WGS sequence"/>
</dbReference>
<accession>A0AAW0QIA1</accession>
<organism evidence="2 3">
    <name type="scientific">Apiospora kogelbergensis</name>
    <dbReference type="NCBI Taxonomy" id="1337665"/>
    <lineage>
        <taxon>Eukaryota</taxon>
        <taxon>Fungi</taxon>
        <taxon>Dikarya</taxon>
        <taxon>Ascomycota</taxon>
        <taxon>Pezizomycotina</taxon>
        <taxon>Sordariomycetes</taxon>
        <taxon>Xylariomycetidae</taxon>
        <taxon>Amphisphaeriales</taxon>
        <taxon>Apiosporaceae</taxon>
        <taxon>Apiospora</taxon>
    </lineage>
</organism>
<reference evidence="2 3" key="1">
    <citation type="submission" date="2023-01" db="EMBL/GenBank/DDBJ databases">
        <title>Analysis of 21 Apiospora genomes using comparative genomics revels a genus with tremendous synthesis potential of carbohydrate active enzymes and secondary metabolites.</title>
        <authorList>
            <person name="Sorensen T."/>
        </authorList>
    </citation>
    <scope>NUCLEOTIDE SEQUENCE [LARGE SCALE GENOMIC DNA]</scope>
    <source>
        <strain evidence="2 3">CBS 117206</strain>
    </source>
</reference>
<comment type="caution">
    <text evidence="2">The sequence shown here is derived from an EMBL/GenBank/DDBJ whole genome shotgun (WGS) entry which is preliminary data.</text>
</comment>
<evidence type="ECO:0000313" key="3">
    <source>
        <dbReference type="Proteomes" id="UP001392437"/>
    </source>
</evidence>
<keyword evidence="1" id="KW-0732">Signal</keyword>
<evidence type="ECO:0000256" key="1">
    <source>
        <dbReference type="SAM" id="SignalP"/>
    </source>
</evidence>
<dbReference type="AlphaFoldDB" id="A0AAW0QIA1"/>
<dbReference type="EMBL" id="JAQQWP010000009">
    <property type="protein sequence ID" value="KAK8100212.1"/>
    <property type="molecule type" value="Genomic_DNA"/>
</dbReference>
<feature type="chain" id="PRO_5043788335" evidence="1">
    <location>
        <begin position="19"/>
        <end position="219"/>
    </location>
</feature>
<feature type="signal peptide" evidence="1">
    <location>
        <begin position="1"/>
        <end position="18"/>
    </location>
</feature>
<proteinExistence type="predicted"/>
<name>A0AAW0QIA1_9PEZI</name>
<protein>
    <submittedName>
        <fullName evidence="2">Uncharacterized protein</fullName>
    </submittedName>
</protein>
<gene>
    <name evidence="2" type="ORF">PG999_010586</name>
</gene>
<keyword evidence="3" id="KW-1185">Reference proteome</keyword>
<evidence type="ECO:0000313" key="2">
    <source>
        <dbReference type="EMBL" id="KAK8100212.1"/>
    </source>
</evidence>